<proteinExistence type="predicted"/>
<protein>
    <submittedName>
        <fullName evidence="1">Uncharacterized protein</fullName>
    </submittedName>
</protein>
<accession>A0A0A9G424</accession>
<reference evidence="1" key="1">
    <citation type="submission" date="2014-09" db="EMBL/GenBank/DDBJ databases">
        <authorList>
            <person name="Magalhaes I.L.F."/>
            <person name="Oliveira U."/>
            <person name="Santos F.R."/>
            <person name="Vidigal T.H.D.A."/>
            <person name="Brescovit A.D."/>
            <person name="Santos A.J."/>
        </authorList>
    </citation>
    <scope>NUCLEOTIDE SEQUENCE</scope>
    <source>
        <tissue evidence="1">Shoot tissue taken approximately 20 cm above the soil surface</tissue>
    </source>
</reference>
<dbReference type="AlphaFoldDB" id="A0A0A9G424"/>
<reference evidence="1" key="2">
    <citation type="journal article" date="2015" name="Data Brief">
        <title>Shoot transcriptome of the giant reed, Arundo donax.</title>
        <authorList>
            <person name="Barrero R.A."/>
            <person name="Guerrero F.D."/>
            <person name="Moolhuijzen P."/>
            <person name="Goolsby J.A."/>
            <person name="Tidwell J."/>
            <person name="Bellgard S.E."/>
            <person name="Bellgard M.I."/>
        </authorList>
    </citation>
    <scope>NUCLEOTIDE SEQUENCE</scope>
    <source>
        <tissue evidence="1">Shoot tissue taken approximately 20 cm above the soil surface</tissue>
    </source>
</reference>
<dbReference type="EMBL" id="GBRH01180605">
    <property type="protein sequence ID" value="JAE17291.1"/>
    <property type="molecule type" value="Transcribed_RNA"/>
</dbReference>
<organism evidence="1">
    <name type="scientific">Arundo donax</name>
    <name type="common">Giant reed</name>
    <name type="synonym">Donax arundinaceus</name>
    <dbReference type="NCBI Taxonomy" id="35708"/>
    <lineage>
        <taxon>Eukaryota</taxon>
        <taxon>Viridiplantae</taxon>
        <taxon>Streptophyta</taxon>
        <taxon>Embryophyta</taxon>
        <taxon>Tracheophyta</taxon>
        <taxon>Spermatophyta</taxon>
        <taxon>Magnoliopsida</taxon>
        <taxon>Liliopsida</taxon>
        <taxon>Poales</taxon>
        <taxon>Poaceae</taxon>
        <taxon>PACMAD clade</taxon>
        <taxon>Arundinoideae</taxon>
        <taxon>Arundineae</taxon>
        <taxon>Arundo</taxon>
    </lineage>
</organism>
<name>A0A0A9G424_ARUDO</name>
<sequence length="42" mass="4993">MEDMESYFLRLEGSTLEIKEMTESTQKSLPKFFKRLSECPTM</sequence>
<evidence type="ECO:0000313" key="1">
    <source>
        <dbReference type="EMBL" id="JAE17291.1"/>
    </source>
</evidence>